<dbReference type="PANTHER" id="PTHR11410">
    <property type="entry name" value="ATP SYNTHASE SUBUNIT A"/>
    <property type="match status" value="1"/>
</dbReference>
<evidence type="ECO:0000256" key="11">
    <source>
        <dbReference type="ARBA" id="ARBA00024169"/>
    </source>
</evidence>
<keyword evidence="15" id="KW-0496">Mitochondrion</keyword>
<feature type="transmembrane region" description="Helical" evidence="14">
    <location>
        <begin position="101"/>
        <end position="122"/>
    </location>
</feature>
<feature type="transmembrane region" description="Helical" evidence="14">
    <location>
        <begin position="12"/>
        <end position="31"/>
    </location>
</feature>
<geneLocation type="mitochondrion" evidence="15"/>
<evidence type="ECO:0000256" key="7">
    <source>
        <dbReference type="ARBA" id="ARBA00022989"/>
    </source>
</evidence>
<dbReference type="InterPro" id="IPR045083">
    <property type="entry name" value="ATP_synth_F0_asu_bact/mt"/>
</dbReference>
<keyword evidence="7 14" id="KW-1133">Transmembrane helix</keyword>
<accession>A0A7M3USU3</accession>
<evidence type="ECO:0000256" key="6">
    <source>
        <dbReference type="ARBA" id="ARBA00022781"/>
    </source>
</evidence>
<organism evidence="15">
    <name type="scientific">Allobates magnussoni</name>
    <dbReference type="NCBI Taxonomy" id="2772346"/>
    <lineage>
        <taxon>Eukaryota</taxon>
        <taxon>Metazoa</taxon>
        <taxon>Chordata</taxon>
        <taxon>Craniata</taxon>
        <taxon>Vertebrata</taxon>
        <taxon>Euteleostomi</taxon>
        <taxon>Amphibia</taxon>
        <taxon>Batrachia</taxon>
        <taxon>Anura</taxon>
        <taxon>Neobatrachia</taxon>
        <taxon>Hyloidea</taxon>
        <taxon>Aromobatidae</taxon>
        <taxon>Allobatinae</taxon>
        <taxon>Allobates</taxon>
    </lineage>
</organism>
<evidence type="ECO:0000256" key="10">
    <source>
        <dbReference type="ARBA" id="ARBA00023310"/>
    </source>
</evidence>
<dbReference type="PRINTS" id="PR00123">
    <property type="entry name" value="ATPASEA"/>
</dbReference>
<dbReference type="Gene3D" id="1.20.120.220">
    <property type="entry name" value="ATP synthase, F0 complex, subunit A"/>
    <property type="match status" value="1"/>
</dbReference>
<evidence type="ECO:0000256" key="1">
    <source>
        <dbReference type="ARBA" id="ARBA00004141"/>
    </source>
</evidence>
<gene>
    <name evidence="15" type="primary">ATP6</name>
</gene>
<dbReference type="GO" id="GO:0045259">
    <property type="term" value="C:proton-transporting ATP synthase complex"/>
    <property type="evidence" value="ECO:0007669"/>
    <property type="project" value="UniProtKB-KW"/>
</dbReference>
<keyword evidence="9 14" id="KW-0472">Membrane</keyword>
<dbReference type="NCBIfam" id="TIGR01131">
    <property type="entry name" value="ATP_synt_6_or_A"/>
    <property type="match status" value="1"/>
</dbReference>
<reference evidence="15" key="1">
    <citation type="journal article" date="2020" name="J. Biogeogr.">
        <title>Historical biogeography identifies a possible role of Miocene wetlands in the diversification of the Amazonian rocket frogs (Aromobatidae: Allobates).</title>
        <authorList>
            <person name="Rejaud A."/>
            <person name="Rodrigues M.T."/>
            <person name="Crawford A.J."/>
            <person name="Castroviejo-Fisher S."/>
            <person name="Jaramillo A.F."/>
            <person name="Chaparro J.C."/>
            <person name="Glaw F."/>
            <person name="Gagliardi-Urrutia G."/>
            <person name="Moravec J."/>
            <person name="De la Riva I.J."/>
            <person name="Perez P."/>
            <person name="Lima A.P."/>
            <person name="Werneck F.P."/>
            <person name="Hrbek T."/>
            <person name="Ron S.R."/>
            <person name="Ernst R."/>
            <person name="Kok P.J.R."/>
            <person name="Driskell A."/>
            <person name="Chave J."/>
            <person name="Fouquet A."/>
        </authorList>
    </citation>
    <scope>NUCLEOTIDE SEQUENCE</scope>
</reference>
<comment type="subunit">
    <text evidence="12">Component of the ATP synthase complex composed at least of ATP5F1A/subunit alpha, ATP5F1B/subunit beta, ATP5MC1/subunit c (homooctomer), MT-ATP6/subunit a, MT-ATP8/subunit 8, ATP5ME/subunit e, ATP5MF/subunit f, ATP5MG/subunit g, ATP5MK/subunit k, ATP5MJ/subunit j, ATP5F1C/subunit gamma, ATP5F1D/subunit delta, ATP5F1E/subunit epsilon, ATP5PF/subunit F6, ATP5PB/subunit b, ATP5PD/subunit d, ATP5PO/subunit OSCP. ATP synthase complex consists of a soluble F(1) head domain (subunits alpha(3) and beta(3)) - the catalytic core - and a membrane F(0) domain - the membrane proton channel (subunits c, a, 8, e, f, g, k and j). These two domains are linked by a central stalk (subunits gamma, delta, and epsilon) rotating inside the F1 region and a stationary peripheral stalk (subunits F6, b, d, and OSCP). Interacts with DNAJC30; interaction is direct.</text>
</comment>
<dbReference type="PANTHER" id="PTHR11410:SF0">
    <property type="entry name" value="ATP SYNTHASE SUBUNIT A"/>
    <property type="match status" value="1"/>
</dbReference>
<keyword evidence="6" id="KW-0375">Hydrogen ion transport</keyword>
<evidence type="ECO:0000256" key="8">
    <source>
        <dbReference type="ARBA" id="ARBA00023065"/>
    </source>
</evidence>
<proteinExistence type="inferred from homology"/>
<keyword evidence="5 14" id="KW-0812">Transmembrane</keyword>
<dbReference type="SUPFAM" id="SSF81336">
    <property type="entry name" value="F1F0 ATP synthase subunit A"/>
    <property type="match status" value="1"/>
</dbReference>
<evidence type="ECO:0000256" key="2">
    <source>
        <dbReference type="ARBA" id="ARBA00006810"/>
    </source>
</evidence>
<dbReference type="InterPro" id="IPR000568">
    <property type="entry name" value="ATP_synth_F0_asu"/>
</dbReference>
<dbReference type="InterPro" id="IPR023011">
    <property type="entry name" value="ATP_synth_F0_asu_AS"/>
</dbReference>
<evidence type="ECO:0000256" key="9">
    <source>
        <dbReference type="ARBA" id="ARBA00023136"/>
    </source>
</evidence>
<evidence type="ECO:0000256" key="5">
    <source>
        <dbReference type="ARBA" id="ARBA00022692"/>
    </source>
</evidence>
<dbReference type="PROSITE" id="PS00449">
    <property type="entry name" value="ATPASE_A"/>
    <property type="match status" value="1"/>
</dbReference>
<comment type="catalytic activity">
    <reaction evidence="11">
        <text>H(+)(in) = H(+)(out)</text>
        <dbReference type="Rhea" id="RHEA:34979"/>
        <dbReference type="ChEBI" id="CHEBI:15378"/>
    </reaction>
</comment>
<dbReference type="InterPro" id="IPR035908">
    <property type="entry name" value="F0_ATP_A_sf"/>
</dbReference>
<dbReference type="EMBL" id="MT627184">
    <property type="protein sequence ID" value="QOJ44880.1"/>
    <property type="molecule type" value="Genomic_DNA"/>
</dbReference>
<dbReference type="CDD" id="cd00310">
    <property type="entry name" value="ATP-synt_Fo_a_6"/>
    <property type="match status" value="1"/>
</dbReference>
<keyword evidence="10" id="KW-0066">ATP synthesis</keyword>
<dbReference type="AlphaFoldDB" id="A0A7M3USU3"/>
<evidence type="ECO:0000256" key="13">
    <source>
        <dbReference type="RuleBase" id="RU004450"/>
    </source>
</evidence>
<dbReference type="Pfam" id="PF00119">
    <property type="entry name" value="ATP-synt_A"/>
    <property type="match status" value="1"/>
</dbReference>
<feature type="transmembrane region" description="Helical" evidence="14">
    <location>
        <begin position="69"/>
        <end position="89"/>
    </location>
</feature>
<name>A0A7M3USU3_9NEOB</name>
<comment type="subcellular location">
    <subcellularLocation>
        <location evidence="1">Membrane</location>
        <topology evidence="1">Multi-pass membrane protein</topology>
    </subcellularLocation>
    <subcellularLocation>
        <location evidence="13">Mitochondrion inner membrane</location>
        <topology evidence="13">Multi-pass membrane protein</topology>
    </subcellularLocation>
</comment>
<dbReference type="GO" id="GO:0005743">
    <property type="term" value="C:mitochondrial inner membrane"/>
    <property type="evidence" value="ECO:0007669"/>
    <property type="project" value="UniProtKB-SubCell"/>
</dbReference>
<evidence type="ECO:0000256" key="3">
    <source>
        <dbReference type="ARBA" id="ARBA00022448"/>
    </source>
</evidence>
<evidence type="ECO:0000256" key="14">
    <source>
        <dbReference type="SAM" id="Phobius"/>
    </source>
</evidence>
<feature type="transmembrane region" description="Helical" evidence="14">
    <location>
        <begin position="198"/>
        <end position="223"/>
    </location>
</feature>
<keyword evidence="8" id="KW-0406">Ion transport</keyword>
<keyword evidence="4" id="KW-0138">CF(0)</keyword>
<sequence length="232" mass="25844">MTMDLFTQFASPTVLGISMFAVITSLPWSFFFTPHTFWCTNRATSLTAYLVKFITKQIFTPIDVFGHKWALIFTALMTFLFGLNLMGLIPYTFTPTTQLSLNLGLATPFWLATVVLGVRYRLTHTLGHLLPKGTPTPLSPMLILLETVSLIIRPIALGVRLTANLTAGHLLLQLISMATYSQFFDTILLSGLSFVALILLYILEIAVAVIQAYVFVLLLSLYLQENVDSTNK</sequence>
<comment type="similarity">
    <text evidence="2">Belongs to the ATPase A chain family.</text>
</comment>
<evidence type="ECO:0000256" key="4">
    <source>
        <dbReference type="ARBA" id="ARBA00022547"/>
    </source>
</evidence>
<protein>
    <recommendedName>
        <fullName evidence="13">ATP synthase subunit a</fullName>
    </recommendedName>
</protein>
<dbReference type="GO" id="GO:0046933">
    <property type="term" value="F:proton-transporting ATP synthase activity, rotational mechanism"/>
    <property type="evidence" value="ECO:0007669"/>
    <property type="project" value="TreeGrafter"/>
</dbReference>
<evidence type="ECO:0000256" key="12">
    <source>
        <dbReference type="ARBA" id="ARBA00063051"/>
    </source>
</evidence>
<evidence type="ECO:0000313" key="15">
    <source>
        <dbReference type="EMBL" id="QOJ44880.1"/>
    </source>
</evidence>
<keyword evidence="3" id="KW-0813">Transport</keyword>